<organism evidence="1">
    <name type="scientific">marine sediment metagenome</name>
    <dbReference type="NCBI Taxonomy" id="412755"/>
    <lineage>
        <taxon>unclassified sequences</taxon>
        <taxon>metagenomes</taxon>
        <taxon>ecological metagenomes</taxon>
    </lineage>
</organism>
<protein>
    <submittedName>
        <fullName evidence="1">Uncharacterized protein</fullName>
    </submittedName>
</protein>
<proteinExistence type="predicted"/>
<dbReference type="EMBL" id="BARW01018074">
    <property type="protein sequence ID" value="GAI94681.1"/>
    <property type="molecule type" value="Genomic_DNA"/>
</dbReference>
<sequence>MIMTSEEKEKIGDCVAAILGEVESLFFQESLSEQGEARLEEIKRQV</sequence>
<gene>
    <name evidence="1" type="ORF">S12H4_31032</name>
</gene>
<name>X1TTH1_9ZZZZ</name>
<dbReference type="AlphaFoldDB" id="X1TTH1"/>
<evidence type="ECO:0000313" key="1">
    <source>
        <dbReference type="EMBL" id="GAI94681.1"/>
    </source>
</evidence>
<reference evidence="1" key="1">
    <citation type="journal article" date="2014" name="Front. Microbiol.">
        <title>High frequency of phylogenetically diverse reductive dehalogenase-homologous genes in deep subseafloor sedimentary metagenomes.</title>
        <authorList>
            <person name="Kawai M."/>
            <person name="Futagami T."/>
            <person name="Toyoda A."/>
            <person name="Takaki Y."/>
            <person name="Nishi S."/>
            <person name="Hori S."/>
            <person name="Arai W."/>
            <person name="Tsubouchi T."/>
            <person name="Morono Y."/>
            <person name="Uchiyama I."/>
            <person name="Ito T."/>
            <person name="Fujiyama A."/>
            <person name="Inagaki F."/>
            <person name="Takami H."/>
        </authorList>
    </citation>
    <scope>NUCLEOTIDE SEQUENCE</scope>
    <source>
        <strain evidence="1">Expedition CK06-06</strain>
    </source>
</reference>
<accession>X1TTH1</accession>
<comment type="caution">
    <text evidence="1">The sequence shown here is derived from an EMBL/GenBank/DDBJ whole genome shotgun (WGS) entry which is preliminary data.</text>
</comment>
<feature type="non-terminal residue" evidence="1">
    <location>
        <position position="46"/>
    </location>
</feature>